<feature type="compositionally biased region" description="Pro residues" evidence="1">
    <location>
        <begin position="190"/>
        <end position="206"/>
    </location>
</feature>
<feature type="compositionally biased region" description="Basic and acidic residues" evidence="1">
    <location>
        <begin position="44"/>
        <end position="67"/>
    </location>
</feature>
<organism evidence="2 3">
    <name type="scientific">Vitrella brassicaformis (strain CCMP3155)</name>
    <dbReference type="NCBI Taxonomy" id="1169540"/>
    <lineage>
        <taxon>Eukaryota</taxon>
        <taxon>Sar</taxon>
        <taxon>Alveolata</taxon>
        <taxon>Colpodellida</taxon>
        <taxon>Vitrellaceae</taxon>
        <taxon>Vitrella</taxon>
    </lineage>
</organism>
<evidence type="ECO:0000313" key="2">
    <source>
        <dbReference type="EMBL" id="CEM21737.1"/>
    </source>
</evidence>
<reference evidence="2 3" key="1">
    <citation type="submission" date="2014-11" db="EMBL/GenBank/DDBJ databases">
        <authorList>
            <person name="Zhu J."/>
            <person name="Qi W."/>
            <person name="Song R."/>
        </authorList>
    </citation>
    <scope>NUCLEOTIDE SEQUENCE [LARGE SCALE GENOMIC DNA]</scope>
</reference>
<dbReference type="VEuPathDB" id="CryptoDB:Vbra_16696"/>
<feature type="compositionally biased region" description="Low complexity" evidence="1">
    <location>
        <begin position="89"/>
        <end position="98"/>
    </location>
</feature>
<protein>
    <submittedName>
        <fullName evidence="2">Uncharacterized protein</fullName>
    </submittedName>
</protein>
<feature type="compositionally biased region" description="Basic and acidic residues" evidence="1">
    <location>
        <begin position="18"/>
        <end position="37"/>
    </location>
</feature>
<gene>
    <name evidence="2" type="ORF">Vbra_16696</name>
</gene>
<accession>A0A0G4G1X4</accession>
<evidence type="ECO:0000256" key="1">
    <source>
        <dbReference type="SAM" id="MobiDB-lite"/>
    </source>
</evidence>
<sequence length="336" mass="37135">MGCASSKEAKAKRGTAAAKDDAWASPAKIEKDKDGKKAQTTKIEVVKDNIVDEKARPPKDKKKDKGKAAVSVKEIRAVPAKNVEPTADSPVPVTTSHPSPSPSPTLAPIVHQSHERRDQPSVARDTFSPPVSPHEWDRGSPEVPENLSQAQRQQAELMAEKRQRFDPSKYRSAGYVSGASDQLQAADMSSPPPTNDLPAALPPPPETFDRQGYHWLQQQQQQQIEEMGGVPPRMDDMQMEDVEDDFDAMIQQLPPPPKNLGLMHRPAAVPTQGSYEYRSSPPPVVHHNHEMPSLPGVMPDDALPLDVSHEVKSRNRHFDEADEMMMDDILQEIEST</sequence>
<feature type="compositionally biased region" description="Basic and acidic residues" evidence="1">
    <location>
        <begin position="158"/>
        <end position="169"/>
    </location>
</feature>
<evidence type="ECO:0000313" key="3">
    <source>
        <dbReference type="Proteomes" id="UP000041254"/>
    </source>
</evidence>
<keyword evidence="3" id="KW-1185">Reference proteome</keyword>
<feature type="region of interest" description="Disordered" evidence="1">
    <location>
        <begin position="272"/>
        <end position="303"/>
    </location>
</feature>
<dbReference type="InParanoid" id="A0A0G4G1X4"/>
<dbReference type="AlphaFoldDB" id="A0A0G4G1X4"/>
<proteinExistence type="predicted"/>
<dbReference type="Proteomes" id="UP000041254">
    <property type="component" value="Unassembled WGS sequence"/>
</dbReference>
<feature type="region of interest" description="Disordered" evidence="1">
    <location>
        <begin position="1"/>
        <end position="210"/>
    </location>
</feature>
<name>A0A0G4G1X4_VITBC</name>
<dbReference type="EMBL" id="CDMY01000542">
    <property type="protein sequence ID" value="CEM21737.1"/>
    <property type="molecule type" value="Genomic_DNA"/>
</dbReference>